<evidence type="ECO:0000259" key="6">
    <source>
        <dbReference type="PROSITE" id="PS50157"/>
    </source>
</evidence>
<name>A0A8X7CNC4_9ARAC</name>
<dbReference type="InterPro" id="IPR052795">
    <property type="entry name" value="RREB1"/>
</dbReference>
<dbReference type="GO" id="GO:0005634">
    <property type="term" value="C:nucleus"/>
    <property type="evidence" value="ECO:0007669"/>
    <property type="project" value="TreeGrafter"/>
</dbReference>
<dbReference type="InterPro" id="IPR013087">
    <property type="entry name" value="Znf_C2H2_type"/>
</dbReference>
<protein>
    <recommendedName>
        <fullName evidence="6">C2H2-type domain-containing protein</fullName>
    </recommendedName>
</protein>
<evidence type="ECO:0000256" key="5">
    <source>
        <dbReference type="PROSITE-ProRule" id="PRU00042"/>
    </source>
</evidence>
<evidence type="ECO:0000313" key="8">
    <source>
        <dbReference type="Proteomes" id="UP000886998"/>
    </source>
</evidence>
<dbReference type="OrthoDB" id="10004641at2759"/>
<dbReference type="InterPro" id="IPR036236">
    <property type="entry name" value="Znf_C2H2_sf"/>
</dbReference>
<comment type="caution">
    <text evidence="7">The sequence shown here is derived from an EMBL/GenBank/DDBJ whole genome shotgun (WGS) entry which is preliminary data.</text>
</comment>
<evidence type="ECO:0000256" key="3">
    <source>
        <dbReference type="ARBA" id="ARBA00022771"/>
    </source>
</evidence>
<gene>
    <name evidence="7" type="ORF">TNIN_200871</name>
</gene>
<dbReference type="FunFam" id="3.30.160.60:FF:000100">
    <property type="entry name" value="Zinc finger 45-like"/>
    <property type="match status" value="1"/>
</dbReference>
<organism evidence="7 8">
    <name type="scientific">Trichonephila inaurata madagascariensis</name>
    <dbReference type="NCBI Taxonomy" id="2747483"/>
    <lineage>
        <taxon>Eukaryota</taxon>
        <taxon>Metazoa</taxon>
        <taxon>Ecdysozoa</taxon>
        <taxon>Arthropoda</taxon>
        <taxon>Chelicerata</taxon>
        <taxon>Arachnida</taxon>
        <taxon>Araneae</taxon>
        <taxon>Araneomorphae</taxon>
        <taxon>Entelegynae</taxon>
        <taxon>Araneoidea</taxon>
        <taxon>Nephilidae</taxon>
        <taxon>Trichonephila</taxon>
        <taxon>Trichonephila inaurata</taxon>
    </lineage>
</organism>
<sequence>MFPNSVICNMCSNRFQTTSDLRNHLTAAHGVNDPKGFICVYCEKSFTKKFNMQRHMKLIHKVDEQAK</sequence>
<keyword evidence="1" id="KW-0479">Metal-binding</keyword>
<accession>A0A8X7CNC4</accession>
<dbReference type="GO" id="GO:0001228">
    <property type="term" value="F:DNA-binding transcription activator activity, RNA polymerase II-specific"/>
    <property type="evidence" value="ECO:0007669"/>
    <property type="project" value="TreeGrafter"/>
</dbReference>
<evidence type="ECO:0000256" key="1">
    <source>
        <dbReference type="ARBA" id="ARBA00022723"/>
    </source>
</evidence>
<dbReference type="AlphaFoldDB" id="A0A8X7CNC4"/>
<keyword evidence="3 5" id="KW-0863">Zinc-finger</keyword>
<keyword evidence="8" id="KW-1185">Reference proteome</keyword>
<dbReference type="Gene3D" id="3.30.160.60">
    <property type="entry name" value="Classic Zinc Finger"/>
    <property type="match status" value="1"/>
</dbReference>
<keyword evidence="4" id="KW-0862">Zinc</keyword>
<proteinExistence type="predicted"/>
<evidence type="ECO:0000313" key="7">
    <source>
        <dbReference type="EMBL" id="GFY79249.1"/>
    </source>
</evidence>
<reference evidence="7" key="1">
    <citation type="submission" date="2020-08" db="EMBL/GenBank/DDBJ databases">
        <title>Multicomponent nature underlies the extraordinary mechanical properties of spider dragline silk.</title>
        <authorList>
            <person name="Kono N."/>
            <person name="Nakamura H."/>
            <person name="Mori M."/>
            <person name="Yoshida Y."/>
            <person name="Ohtoshi R."/>
            <person name="Malay A.D."/>
            <person name="Moran D.A.P."/>
            <person name="Tomita M."/>
            <person name="Numata K."/>
            <person name="Arakawa K."/>
        </authorList>
    </citation>
    <scope>NUCLEOTIDE SEQUENCE</scope>
</reference>
<dbReference type="EMBL" id="BMAV01023479">
    <property type="protein sequence ID" value="GFY79249.1"/>
    <property type="molecule type" value="Genomic_DNA"/>
</dbReference>
<dbReference type="PANTHER" id="PTHR46451">
    <property type="entry name" value="RAS-RESPONSIVE ELEMENT-BINDING PROTEIN 1"/>
    <property type="match status" value="1"/>
</dbReference>
<dbReference type="PROSITE" id="PS50157">
    <property type="entry name" value="ZINC_FINGER_C2H2_2"/>
    <property type="match status" value="2"/>
</dbReference>
<dbReference type="SMART" id="SM00355">
    <property type="entry name" value="ZnF_C2H2"/>
    <property type="match status" value="2"/>
</dbReference>
<dbReference type="Proteomes" id="UP000886998">
    <property type="component" value="Unassembled WGS sequence"/>
</dbReference>
<evidence type="ECO:0000256" key="2">
    <source>
        <dbReference type="ARBA" id="ARBA00022737"/>
    </source>
</evidence>
<dbReference type="Pfam" id="PF00096">
    <property type="entry name" value="zf-C2H2"/>
    <property type="match status" value="1"/>
</dbReference>
<feature type="non-terminal residue" evidence="7">
    <location>
        <position position="67"/>
    </location>
</feature>
<dbReference type="PROSITE" id="PS00028">
    <property type="entry name" value="ZINC_FINGER_C2H2_1"/>
    <property type="match status" value="2"/>
</dbReference>
<dbReference type="PANTHER" id="PTHR46451:SF1">
    <property type="entry name" value="RAS-RESPONSIVE ELEMENT-BINDING PROTEIN 1"/>
    <property type="match status" value="1"/>
</dbReference>
<evidence type="ECO:0000256" key="4">
    <source>
        <dbReference type="ARBA" id="ARBA00022833"/>
    </source>
</evidence>
<dbReference type="GO" id="GO:0000978">
    <property type="term" value="F:RNA polymerase II cis-regulatory region sequence-specific DNA binding"/>
    <property type="evidence" value="ECO:0007669"/>
    <property type="project" value="TreeGrafter"/>
</dbReference>
<dbReference type="SUPFAM" id="SSF57667">
    <property type="entry name" value="beta-beta-alpha zinc fingers"/>
    <property type="match status" value="1"/>
</dbReference>
<dbReference type="GO" id="GO:0008270">
    <property type="term" value="F:zinc ion binding"/>
    <property type="evidence" value="ECO:0007669"/>
    <property type="project" value="UniProtKB-KW"/>
</dbReference>
<feature type="domain" description="C2H2-type" evidence="6">
    <location>
        <begin position="6"/>
        <end position="34"/>
    </location>
</feature>
<feature type="domain" description="C2H2-type" evidence="6">
    <location>
        <begin position="37"/>
        <end position="65"/>
    </location>
</feature>
<keyword evidence="2" id="KW-0677">Repeat</keyword>